<keyword evidence="2" id="KW-1133">Transmembrane helix</keyword>
<evidence type="ECO:0000313" key="4">
    <source>
        <dbReference type="Proteomes" id="UP000070444"/>
    </source>
</evidence>
<dbReference type="Proteomes" id="UP000070444">
    <property type="component" value="Unassembled WGS sequence"/>
</dbReference>
<dbReference type="EMBL" id="KQ964538">
    <property type="protein sequence ID" value="KXN69335.1"/>
    <property type="molecule type" value="Genomic_DNA"/>
</dbReference>
<reference evidence="3 4" key="1">
    <citation type="journal article" date="2015" name="Genome Biol. Evol.">
        <title>Phylogenomic analyses indicate that early fungi evolved digesting cell walls of algal ancestors of land plants.</title>
        <authorList>
            <person name="Chang Y."/>
            <person name="Wang S."/>
            <person name="Sekimoto S."/>
            <person name="Aerts A.L."/>
            <person name="Choi C."/>
            <person name="Clum A."/>
            <person name="LaButti K.M."/>
            <person name="Lindquist E.A."/>
            <person name="Yee Ngan C."/>
            <person name="Ohm R.A."/>
            <person name="Salamov A.A."/>
            <person name="Grigoriev I.V."/>
            <person name="Spatafora J.W."/>
            <person name="Berbee M.L."/>
        </authorList>
    </citation>
    <scope>NUCLEOTIDE SEQUENCE [LARGE SCALE GENOMIC DNA]</scope>
    <source>
        <strain evidence="3 4">NRRL 28638</strain>
    </source>
</reference>
<gene>
    <name evidence="3" type="ORF">CONCODRAFT_8246</name>
</gene>
<evidence type="ECO:0000313" key="3">
    <source>
        <dbReference type="EMBL" id="KXN69335.1"/>
    </source>
</evidence>
<dbReference type="GO" id="GO:0016020">
    <property type="term" value="C:membrane"/>
    <property type="evidence" value="ECO:0007669"/>
    <property type="project" value="TreeGrafter"/>
</dbReference>
<accession>A0A137P2S7</accession>
<evidence type="ECO:0000256" key="1">
    <source>
        <dbReference type="SAM" id="MobiDB-lite"/>
    </source>
</evidence>
<keyword evidence="2" id="KW-0472">Membrane</keyword>
<organism evidence="3 4">
    <name type="scientific">Conidiobolus coronatus (strain ATCC 28846 / CBS 209.66 / NRRL 28638)</name>
    <name type="common">Delacroixia coronata</name>
    <dbReference type="NCBI Taxonomy" id="796925"/>
    <lineage>
        <taxon>Eukaryota</taxon>
        <taxon>Fungi</taxon>
        <taxon>Fungi incertae sedis</taxon>
        <taxon>Zoopagomycota</taxon>
        <taxon>Entomophthoromycotina</taxon>
        <taxon>Entomophthoromycetes</taxon>
        <taxon>Entomophthorales</taxon>
        <taxon>Ancylistaceae</taxon>
        <taxon>Conidiobolus</taxon>
    </lineage>
</organism>
<proteinExistence type="predicted"/>
<feature type="region of interest" description="Disordered" evidence="1">
    <location>
        <begin position="15"/>
        <end position="45"/>
    </location>
</feature>
<dbReference type="PANTHER" id="PTHR21780:SF0">
    <property type="entry name" value="TRANSMEMBRANE PROTEIN 209"/>
    <property type="match status" value="1"/>
</dbReference>
<dbReference type="Pfam" id="PF09786">
    <property type="entry name" value="CytochromB561_N"/>
    <property type="match status" value="1"/>
</dbReference>
<keyword evidence="4" id="KW-1185">Reference proteome</keyword>
<dbReference type="OrthoDB" id="509821at2759"/>
<feature type="transmembrane region" description="Helical" evidence="2">
    <location>
        <begin position="125"/>
        <end position="146"/>
    </location>
</feature>
<name>A0A137P2S7_CONC2</name>
<protein>
    <submittedName>
        <fullName evidence="3">Uncharacterized protein</fullName>
    </submittedName>
</protein>
<keyword evidence="2" id="KW-0812">Transmembrane</keyword>
<dbReference type="PANTHER" id="PTHR21780">
    <property type="entry name" value="TRANSMEMBRANE PROTEIN 209"/>
    <property type="match status" value="1"/>
</dbReference>
<feature type="transmembrane region" description="Helical" evidence="2">
    <location>
        <begin position="91"/>
        <end position="113"/>
    </location>
</feature>
<feature type="compositionally biased region" description="Basic and acidic residues" evidence="1">
    <location>
        <begin position="22"/>
        <end position="31"/>
    </location>
</feature>
<evidence type="ECO:0000256" key="2">
    <source>
        <dbReference type="SAM" id="Phobius"/>
    </source>
</evidence>
<dbReference type="AlphaFoldDB" id="A0A137P2S7"/>
<dbReference type="InterPro" id="IPR019176">
    <property type="entry name" value="Cytochrome_B561-rel"/>
</dbReference>
<sequence length="594" mass="67185">MSKNLDWYESVGKLLPTSSNLNKDETTKKDPAPLLPSEIENPSSKDKEFLDRYYALPANEVNKQKLPGYLKSPPQVTDNNKPEANPQFSSAIRGLFTSSGLLVAFIAVLYTNIYEKLSYYLPLKLVAYALGSFIIFLIGSSLFKVFTISPIVSASPKKPTPSAEKAPQAEPSANFSTVIELYMKLLFSVFDSLIGGGSSKKTETKEPVAAPNVIGSTVNSTTFGFQPSAYRPFVSQPFAPQSQTTFANPTTTSTFTYGTAPLNTFQTTASTTTFQPSTTTTTTTFPAYRPLNQFTPPAPTHPKYHPAVHPTGHKEALYQDQLIPGMSYLDPTSTISEFKLQDSQYQLIQQLRHWISKHLLKSLTEAINGIDQFLTEQQLPHLTLLRATLPLEEMATIFDTQPVNTNFPTSLRELFKLSPQHPAIMGRLQLERYLNFGEYECREYMIYRICKLAEGDFLTHYRWNSGGDSRDHWTHEYPTDSELIFHLFCTYIDLNCSHDGPSWLTNRSFSKELRLGWNRRPHDLKGVFIKELEPNHLKYGVIDMDRLVDIPEGRFNLFLTLIVYLTLVRDKLQGRIGLFDANSKTYELLEVLKL</sequence>